<dbReference type="GO" id="GO:0016020">
    <property type="term" value="C:membrane"/>
    <property type="evidence" value="ECO:0007669"/>
    <property type="project" value="TreeGrafter"/>
</dbReference>
<dbReference type="Pfam" id="PF10421">
    <property type="entry name" value="OAS1_C"/>
    <property type="match status" value="1"/>
</dbReference>
<dbReference type="EnsemblMetazoa" id="G17720.1">
    <property type="protein sequence ID" value="G17720.1:cds"/>
    <property type="gene ID" value="G17720"/>
</dbReference>
<dbReference type="GO" id="GO:0001730">
    <property type="term" value="F:2'-5'-oligoadenylate synthetase activity"/>
    <property type="evidence" value="ECO:0007669"/>
    <property type="project" value="TreeGrafter"/>
</dbReference>
<accession>A0A8W8J7R3</accession>
<dbReference type="CDD" id="cd05400">
    <property type="entry name" value="NT_2-5OAS_ClassI-CCAase"/>
    <property type="match status" value="1"/>
</dbReference>
<evidence type="ECO:0000313" key="3">
    <source>
        <dbReference type="EnsemblMetazoa" id="G17720.1:cds"/>
    </source>
</evidence>
<dbReference type="Gene3D" id="1.10.1410.20">
    <property type="entry name" value="2'-5'-oligoadenylate synthetase 1, domain 2"/>
    <property type="match status" value="1"/>
</dbReference>
<dbReference type="AlphaFoldDB" id="A0A8W8J7R3"/>
<dbReference type="PANTHER" id="PTHR11258:SF11">
    <property type="entry name" value="C2H2-TYPE DOMAIN-CONTAINING PROTEIN"/>
    <property type="match status" value="1"/>
</dbReference>
<dbReference type="PANTHER" id="PTHR11258">
    <property type="entry name" value="2-5 OLIGOADENYLATE SYNTHETASE"/>
    <property type="match status" value="1"/>
</dbReference>
<evidence type="ECO:0000313" key="4">
    <source>
        <dbReference type="Proteomes" id="UP000005408"/>
    </source>
</evidence>
<dbReference type="Gene3D" id="3.30.460.10">
    <property type="entry name" value="Beta Polymerase, domain 2"/>
    <property type="match status" value="1"/>
</dbReference>
<dbReference type="GO" id="GO:0003725">
    <property type="term" value="F:double-stranded RNA binding"/>
    <property type="evidence" value="ECO:0007669"/>
    <property type="project" value="TreeGrafter"/>
</dbReference>
<dbReference type="InterPro" id="IPR018952">
    <property type="entry name" value="2-5-oligoAdlate_synth_1_dom2/C"/>
</dbReference>
<dbReference type="OrthoDB" id="415134at2759"/>
<comment type="similarity">
    <text evidence="1">Belongs to the 2-5A synthase family.</text>
</comment>
<reference evidence="3" key="1">
    <citation type="submission" date="2022-08" db="UniProtKB">
        <authorList>
            <consortium name="EnsemblMetazoa"/>
        </authorList>
    </citation>
    <scope>IDENTIFICATION</scope>
    <source>
        <strain evidence="3">05x7-T-G4-1.051#20</strain>
    </source>
</reference>
<feature type="domain" description="2'-5'-oligoadenylate synthetase 1" evidence="2">
    <location>
        <begin position="222"/>
        <end position="382"/>
    </location>
</feature>
<protein>
    <recommendedName>
        <fullName evidence="2">2'-5'-oligoadenylate synthetase 1 domain-containing protein</fullName>
    </recommendedName>
</protein>
<name>A0A8W8J7R3_MAGGI</name>
<organism evidence="3 4">
    <name type="scientific">Magallana gigas</name>
    <name type="common">Pacific oyster</name>
    <name type="synonym">Crassostrea gigas</name>
    <dbReference type="NCBI Taxonomy" id="29159"/>
    <lineage>
        <taxon>Eukaryota</taxon>
        <taxon>Metazoa</taxon>
        <taxon>Spiralia</taxon>
        <taxon>Lophotrochozoa</taxon>
        <taxon>Mollusca</taxon>
        <taxon>Bivalvia</taxon>
        <taxon>Autobranchia</taxon>
        <taxon>Pteriomorphia</taxon>
        <taxon>Ostreida</taxon>
        <taxon>Ostreoidea</taxon>
        <taxon>Ostreidae</taxon>
        <taxon>Magallana</taxon>
    </lineage>
</organism>
<dbReference type="SUPFAM" id="SSF81631">
    <property type="entry name" value="PAP/OAS1 substrate-binding domain"/>
    <property type="match status" value="1"/>
</dbReference>
<proteinExistence type="inferred from homology"/>
<dbReference type="InterPro" id="IPR006116">
    <property type="entry name" value="NT_2-5OAS_ClassI-CCAase"/>
</dbReference>
<evidence type="ECO:0000259" key="2">
    <source>
        <dbReference type="Pfam" id="PF10421"/>
    </source>
</evidence>
<dbReference type="PROSITE" id="PS50152">
    <property type="entry name" value="25A_SYNTH_3"/>
    <property type="match status" value="1"/>
</dbReference>
<dbReference type="GO" id="GO:0005829">
    <property type="term" value="C:cytosol"/>
    <property type="evidence" value="ECO:0007669"/>
    <property type="project" value="TreeGrafter"/>
</dbReference>
<evidence type="ECO:0000256" key="1">
    <source>
        <dbReference type="ARBA" id="ARBA00009526"/>
    </source>
</evidence>
<dbReference type="InterPro" id="IPR043519">
    <property type="entry name" value="NT_sf"/>
</dbReference>
<dbReference type="Proteomes" id="UP000005408">
    <property type="component" value="Unassembled WGS sequence"/>
</dbReference>
<keyword evidence="4" id="KW-1185">Reference proteome</keyword>
<dbReference type="SUPFAM" id="SSF81301">
    <property type="entry name" value="Nucleotidyltransferase"/>
    <property type="match status" value="1"/>
</dbReference>
<sequence length="388" mass="43879">MTGNRKAIFEYRRQHPDQFPFFCETCTPLRRFKLDPHKGQHDKDKHGISAVPFIEYSLPQIRVIQNIGPSSSSFSSSSSSLGSISANELNSFVLKEIEPDTAYNQSCKAVVDRLCQFMQNNFPDHLRPSEVRKSGSLGKGTAVKGKSDADLVVFLANFRTMSNLRDNLKDILARMKVYLGTYGGCDVEGTTLHAVKVSVTCHGHSHSVDILPSVDILRYNSKNAIYTEMASSSLPAREYFSAALAPLQIDFVSGVPTKVKTLIRLVKYWRKTEFEESTGRQRLPSSYPLELIVIGEWEDAGRPQNFNICKGFYHVLRAIVHYRSLKHAWTVNYNSNHVSNDEYYVVDPANPFNNIMKACNCWDMVAEKARAFLQKPLFRQCSSLDGWV</sequence>
<dbReference type="OMA" id="RWYKQKL"/>
<dbReference type="GO" id="GO:0005654">
    <property type="term" value="C:nucleoplasm"/>
    <property type="evidence" value="ECO:0007669"/>
    <property type="project" value="TreeGrafter"/>
</dbReference>